<gene>
    <name evidence="3" type="ORF">WR25_21994</name>
</gene>
<feature type="domain" description="BTB" evidence="1">
    <location>
        <begin position="189"/>
        <end position="252"/>
    </location>
</feature>
<dbReference type="Gene3D" id="3.30.710.10">
    <property type="entry name" value="Potassium Channel Kv1.1, Chain A"/>
    <property type="match status" value="1"/>
</dbReference>
<dbReference type="Pfam" id="PF00651">
    <property type="entry name" value="BTB"/>
    <property type="match status" value="1"/>
</dbReference>
<keyword evidence="4" id="KW-1185">Reference proteome</keyword>
<dbReference type="OrthoDB" id="6359816at2759"/>
<dbReference type="InterPro" id="IPR011333">
    <property type="entry name" value="SKP1/BTB/POZ_sf"/>
</dbReference>
<dbReference type="SMART" id="SM00061">
    <property type="entry name" value="MATH"/>
    <property type="match status" value="1"/>
</dbReference>
<accession>A0A2A2L9I2</accession>
<dbReference type="InterPro" id="IPR000210">
    <property type="entry name" value="BTB/POZ_dom"/>
</dbReference>
<dbReference type="Gene3D" id="2.60.210.10">
    <property type="entry name" value="Apoptosis, Tumor Necrosis Factor Receptor Associated Protein 2, Chain A"/>
    <property type="match status" value="1"/>
</dbReference>
<dbReference type="SMART" id="SM00225">
    <property type="entry name" value="BTB"/>
    <property type="match status" value="1"/>
</dbReference>
<evidence type="ECO:0000259" key="2">
    <source>
        <dbReference type="PROSITE" id="PS50144"/>
    </source>
</evidence>
<protein>
    <recommendedName>
        <fullName evidence="5">BTB domain-containing protein</fullName>
    </recommendedName>
</protein>
<proteinExistence type="predicted"/>
<reference evidence="3" key="1">
    <citation type="journal article" date="2017" name="Curr. Biol.">
        <title>Genome architecture and evolution of a unichromosomal asexual nematode.</title>
        <authorList>
            <person name="Fradin H."/>
            <person name="Zegar C."/>
            <person name="Gutwein M."/>
            <person name="Lucas J."/>
            <person name="Kovtun M."/>
            <person name="Corcoran D."/>
            <person name="Baugh L.R."/>
            <person name="Kiontke K."/>
            <person name="Gunsalus K."/>
            <person name="Fitch D.H."/>
            <person name="Piano F."/>
        </authorList>
    </citation>
    <scope>NUCLEOTIDE SEQUENCE [LARGE SCALE GENOMIC DNA]</scope>
    <source>
        <strain evidence="3">PF1309</strain>
    </source>
</reference>
<evidence type="ECO:0000313" key="3">
    <source>
        <dbReference type="EMBL" id="PAV82822.1"/>
    </source>
</evidence>
<comment type="caution">
    <text evidence="3">The sequence shown here is derived from an EMBL/GenBank/DDBJ whole genome shotgun (WGS) entry which is preliminary data.</text>
</comment>
<dbReference type="PANTHER" id="PTHR24413">
    <property type="entry name" value="SPECKLE-TYPE POZ PROTEIN"/>
    <property type="match status" value="1"/>
</dbReference>
<feature type="domain" description="MATH" evidence="2">
    <location>
        <begin position="31"/>
        <end position="152"/>
    </location>
</feature>
<evidence type="ECO:0008006" key="5">
    <source>
        <dbReference type="Google" id="ProtNLM"/>
    </source>
</evidence>
<dbReference type="InterPro" id="IPR008974">
    <property type="entry name" value="TRAF-like"/>
</dbReference>
<name>A0A2A2L9I2_9BILA</name>
<dbReference type="Pfam" id="PF22486">
    <property type="entry name" value="MATH_2"/>
    <property type="match status" value="1"/>
</dbReference>
<dbReference type="SUPFAM" id="SSF49599">
    <property type="entry name" value="TRAF domain-like"/>
    <property type="match status" value="1"/>
</dbReference>
<dbReference type="AlphaFoldDB" id="A0A2A2L9I2"/>
<evidence type="ECO:0000259" key="1">
    <source>
        <dbReference type="PROSITE" id="PS50097"/>
    </source>
</evidence>
<dbReference type="SUPFAM" id="SSF54695">
    <property type="entry name" value="POZ domain"/>
    <property type="match status" value="1"/>
</dbReference>
<sequence length="291" mass="33846">MDSADLGIPIDSNCLVPTSTMSSQTEIRVEKVNHSWTVKNFSHCYQEYLENFVYLNRGEETLTWSIKIYPKGNGENNKEFVFLCLNRVVSNNSKQSKIGFKSRFMLRTAEYKEIEMRIHPNPSHSDYVSYIKRDVLFPQIMPRDLIIVNVEIDVAVETITTIAEPAMTFKFEQQLVDDYQRLFRDDLLTDFTIRIGMKEIRAHRAILAARSPVFEAMLMHPDTNESKTGVLCIDDMDLDVLNEMIHYIYCGKCTKDITEMASDLLIAADKYRLEELKARKLYLKKTIIERN</sequence>
<dbReference type="EMBL" id="LIAE01007026">
    <property type="protein sequence ID" value="PAV82822.1"/>
    <property type="molecule type" value="Genomic_DNA"/>
</dbReference>
<dbReference type="FunFam" id="3.30.710.10:FF:000159">
    <property type="entry name" value="Speckle-type POZ protein B"/>
    <property type="match status" value="1"/>
</dbReference>
<evidence type="ECO:0000313" key="4">
    <source>
        <dbReference type="Proteomes" id="UP000218231"/>
    </source>
</evidence>
<dbReference type="PROSITE" id="PS50144">
    <property type="entry name" value="MATH"/>
    <property type="match status" value="1"/>
</dbReference>
<dbReference type="Proteomes" id="UP000218231">
    <property type="component" value="Unassembled WGS sequence"/>
</dbReference>
<dbReference type="InterPro" id="IPR002083">
    <property type="entry name" value="MATH/TRAF_dom"/>
</dbReference>
<dbReference type="PROSITE" id="PS50097">
    <property type="entry name" value="BTB"/>
    <property type="match status" value="1"/>
</dbReference>
<dbReference type="STRING" id="2018661.A0A2A2L9I2"/>
<organism evidence="3 4">
    <name type="scientific">Diploscapter pachys</name>
    <dbReference type="NCBI Taxonomy" id="2018661"/>
    <lineage>
        <taxon>Eukaryota</taxon>
        <taxon>Metazoa</taxon>
        <taxon>Ecdysozoa</taxon>
        <taxon>Nematoda</taxon>
        <taxon>Chromadorea</taxon>
        <taxon>Rhabditida</taxon>
        <taxon>Rhabditina</taxon>
        <taxon>Rhabditomorpha</taxon>
        <taxon>Rhabditoidea</taxon>
        <taxon>Rhabditidae</taxon>
        <taxon>Diploscapter</taxon>
    </lineage>
</organism>
<dbReference type="GO" id="GO:0030163">
    <property type="term" value="P:protein catabolic process"/>
    <property type="evidence" value="ECO:0007669"/>
    <property type="project" value="UniProtKB-ARBA"/>
</dbReference>